<dbReference type="Pfam" id="PF21799">
    <property type="entry name" value="MurD-like_N"/>
    <property type="match status" value="1"/>
</dbReference>
<organism evidence="12 13">
    <name type="scientific">Rohdeia mirabilis</name>
    <dbReference type="NCBI Taxonomy" id="2528008"/>
    <lineage>
        <taxon>Bacteria</taxon>
        <taxon>Pseudomonadati</taxon>
        <taxon>Planctomycetota</taxon>
        <taxon>Planctomycetia</taxon>
        <taxon>Planctomycetia incertae sedis</taxon>
        <taxon>Rohdeia</taxon>
    </lineage>
</organism>
<evidence type="ECO:0000256" key="8">
    <source>
        <dbReference type="RuleBase" id="RU003664"/>
    </source>
</evidence>
<gene>
    <name evidence="7 12" type="primary">murD</name>
    <name evidence="12" type="ORF">Pla163_07670</name>
</gene>
<dbReference type="SUPFAM" id="SSF51984">
    <property type="entry name" value="MurCD N-terminal domain"/>
    <property type="match status" value="1"/>
</dbReference>
<keyword evidence="7 8" id="KW-0131">Cell cycle</keyword>
<keyword evidence="4 7" id="KW-0436">Ligase</keyword>
<dbReference type="InterPro" id="IPR004101">
    <property type="entry name" value="Mur_ligase_C"/>
</dbReference>
<dbReference type="OrthoDB" id="9809796at2"/>
<accession>A0A518CWU9</accession>
<keyword evidence="3 7" id="KW-0963">Cytoplasm</keyword>
<feature type="domain" description="Mur ligase central" evidence="11">
    <location>
        <begin position="152"/>
        <end position="264"/>
    </location>
</feature>
<dbReference type="Pfam" id="PF08245">
    <property type="entry name" value="Mur_ligase_M"/>
    <property type="match status" value="1"/>
</dbReference>
<dbReference type="GO" id="GO:0005524">
    <property type="term" value="F:ATP binding"/>
    <property type="evidence" value="ECO:0007669"/>
    <property type="project" value="UniProtKB-UniRule"/>
</dbReference>
<comment type="catalytic activity">
    <reaction evidence="7 8">
        <text>UDP-N-acetyl-alpha-D-muramoyl-L-alanine + D-glutamate + ATP = UDP-N-acetyl-alpha-D-muramoyl-L-alanyl-D-glutamate + ADP + phosphate + H(+)</text>
        <dbReference type="Rhea" id="RHEA:16429"/>
        <dbReference type="ChEBI" id="CHEBI:15378"/>
        <dbReference type="ChEBI" id="CHEBI:29986"/>
        <dbReference type="ChEBI" id="CHEBI:30616"/>
        <dbReference type="ChEBI" id="CHEBI:43474"/>
        <dbReference type="ChEBI" id="CHEBI:83898"/>
        <dbReference type="ChEBI" id="CHEBI:83900"/>
        <dbReference type="ChEBI" id="CHEBI:456216"/>
        <dbReference type="EC" id="6.3.2.9"/>
    </reaction>
</comment>
<name>A0A518CWU9_9BACT</name>
<dbReference type="GO" id="GO:0071555">
    <property type="term" value="P:cell wall organization"/>
    <property type="evidence" value="ECO:0007669"/>
    <property type="project" value="UniProtKB-KW"/>
</dbReference>
<dbReference type="GO" id="GO:0051301">
    <property type="term" value="P:cell division"/>
    <property type="evidence" value="ECO:0007669"/>
    <property type="project" value="UniProtKB-KW"/>
</dbReference>
<evidence type="ECO:0000259" key="10">
    <source>
        <dbReference type="Pfam" id="PF02875"/>
    </source>
</evidence>
<evidence type="ECO:0000256" key="9">
    <source>
        <dbReference type="SAM" id="MobiDB-lite"/>
    </source>
</evidence>
<dbReference type="InterPro" id="IPR005762">
    <property type="entry name" value="MurD"/>
</dbReference>
<proteinExistence type="inferred from homology"/>
<protein>
    <recommendedName>
        <fullName evidence="7 8">UDP-N-acetylmuramoylalanine--D-glutamate ligase</fullName>
        <ecNumber evidence="7 8">6.3.2.9</ecNumber>
    </recommendedName>
    <alternativeName>
        <fullName evidence="7">D-glutamic acid-adding enzyme</fullName>
    </alternativeName>
    <alternativeName>
        <fullName evidence="7">UDP-N-acetylmuramoyl-L-alanyl-D-glutamate synthetase</fullName>
    </alternativeName>
</protein>
<dbReference type="UniPathway" id="UPA00219"/>
<comment type="subcellular location">
    <subcellularLocation>
        <location evidence="1 7 8">Cytoplasm</location>
    </subcellularLocation>
</comment>
<dbReference type="GO" id="GO:0008360">
    <property type="term" value="P:regulation of cell shape"/>
    <property type="evidence" value="ECO:0007669"/>
    <property type="project" value="UniProtKB-KW"/>
</dbReference>
<reference evidence="12 13" key="1">
    <citation type="submission" date="2019-02" db="EMBL/GenBank/DDBJ databases">
        <title>Deep-cultivation of Planctomycetes and their phenomic and genomic characterization uncovers novel biology.</title>
        <authorList>
            <person name="Wiegand S."/>
            <person name="Jogler M."/>
            <person name="Boedeker C."/>
            <person name="Pinto D."/>
            <person name="Vollmers J."/>
            <person name="Rivas-Marin E."/>
            <person name="Kohn T."/>
            <person name="Peeters S.H."/>
            <person name="Heuer A."/>
            <person name="Rast P."/>
            <person name="Oberbeckmann S."/>
            <person name="Bunk B."/>
            <person name="Jeske O."/>
            <person name="Meyerdierks A."/>
            <person name="Storesund J.E."/>
            <person name="Kallscheuer N."/>
            <person name="Luecker S."/>
            <person name="Lage O.M."/>
            <person name="Pohl T."/>
            <person name="Merkel B.J."/>
            <person name="Hornburger P."/>
            <person name="Mueller R.-W."/>
            <person name="Bruemmer F."/>
            <person name="Labrenz M."/>
            <person name="Spormann A.M."/>
            <person name="Op den Camp H."/>
            <person name="Overmann J."/>
            <person name="Amann R."/>
            <person name="Jetten M.S.M."/>
            <person name="Mascher T."/>
            <person name="Medema M.H."/>
            <person name="Devos D.P."/>
            <person name="Kaster A.-K."/>
            <person name="Ovreas L."/>
            <person name="Rohde M."/>
            <person name="Galperin M.Y."/>
            <person name="Jogler C."/>
        </authorList>
    </citation>
    <scope>NUCLEOTIDE SEQUENCE [LARGE SCALE GENOMIC DNA]</scope>
    <source>
        <strain evidence="12 13">Pla163</strain>
    </source>
</reference>
<dbReference type="InterPro" id="IPR036615">
    <property type="entry name" value="Mur_ligase_C_dom_sf"/>
</dbReference>
<dbReference type="NCBIfam" id="TIGR01087">
    <property type="entry name" value="murD"/>
    <property type="match status" value="1"/>
</dbReference>
<comment type="pathway">
    <text evidence="2 7 8">Cell wall biogenesis; peptidoglycan biosynthesis.</text>
</comment>
<evidence type="ECO:0000256" key="2">
    <source>
        <dbReference type="ARBA" id="ARBA00004752"/>
    </source>
</evidence>
<dbReference type="Gene3D" id="3.40.50.720">
    <property type="entry name" value="NAD(P)-binding Rossmann-like Domain"/>
    <property type="match status" value="1"/>
</dbReference>
<comment type="function">
    <text evidence="7 8">Cell wall formation. Catalyzes the addition of glutamate to the nucleotide precursor UDP-N-acetylmuramoyl-L-alanine (UMA).</text>
</comment>
<comment type="similarity">
    <text evidence="7">Belongs to the MurCDEF family.</text>
</comment>
<evidence type="ECO:0000313" key="13">
    <source>
        <dbReference type="Proteomes" id="UP000319342"/>
    </source>
</evidence>
<evidence type="ECO:0000256" key="1">
    <source>
        <dbReference type="ARBA" id="ARBA00004496"/>
    </source>
</evidence>
<sequence>MRRPRPAARAASGEREARTVSRDDARVDTGPSSGLEPSALAGRRAVVMGLGRFGGGVGAVRYLLACGARVVGTDLRSAAELPEALRELDGLDVELILGEHRERDFEEADLVVVNPAVPPSAPLLNRARAAGTRLASEIELFTAAAPCRLVGVTGTQGKSSTTAFTAELLRRTGLDARAGGNLGGSLLGALAELRPAGVVVLELSSYQLEGLGRPVALARPFEAVAVTNVEADHLERHGTLASYAAAKRRILELLDPTHGVAVLPAGPGPCADWDLPAGDAVARAHRTVRFDPNATPDELVVSCAGESSTVPGPAALGLPAFQAANLRAALALCDALGVGRAAVAALGVAPLTAPAHRLERLADLGGASVWDNGVSTTPDSTAAALRSLDAPVVLIAGGRAKNLPTQVLADAARGTVRAAFTFGDAAVAFAELLATGGVATTACPTLEAAVDAAAAALRPGDALLFSPACASFDTHANFRERALAFRAALERARARSEERGGALSSPTDPA</sequence>
<dbReference type="SUPFAM" id="SSF53623">
    <property type="entry name" value="MurD-like peptide ligases, catalytic domain"/>
    <property type="match status" value="1"/>
</dbReference>
<dbReference type="PANTHER" id="PTHR43692:SF1">
    <property type="entry name" value="UDP-N-ACETYLMURAMOYLALANINE--D-GLUTAMATE LIGASE"/>
    <property type="match status" value="1"/>
</dbReference>
<dbReference type="GO" id="GO:0005737">
    <property type="term" value="C:cytoplasm"/>
    <property type="evidence" value="ECO:0007669"/>
    <property type="project" value="UniProtKB-SubCell"/>
</dbReference>
<dbReference type="Gene3D" id="3.40.1190.10">
    <property type="entry name" value="Mur-like, catalytic domain"/>
    <property type="match status" value="1"/>
</dbReference>
<dbReference type="InterPro" id="IPR036565">
    <property type="entry name" value="Mur-like_cat_sf"/>
</dbReference>
<dbReference type="AlphaFoldDB" id="A0A518CWU9"/>
<dbReference type="Proteomes" id="UP000319342">
    <property type="component" value="Chromosome"/>
</dbReference>
<feature type="domain" description="Mur ligase C-terminal" evidence="10">
    <location>
        <begin position="356"/>
        <end position="469"/>
    </location>
</feature>
<evidence type="ECO:0000313" key="12">
    <source>
        <dbReference type="EMBL" id="QDU83668.1"/>
    </source>
</evidence>
<evidence type="ECO:0000256" key="6">
    <source>
        <dbReference type="ARBA" id="ARBA00022840"/>
    </source>
</evidence>
<feature type="compositionally biased region" description="Basic and acidic residues" evidence="9">
    <location>
        <begin position="12"/>
        <end position="27"/>
    </location>
</feature>
<dbReference type="HAMAP" id="MF_00639">
    <property type="entry name" value="MurD"/>
    <property type="match status" value="1"/>
</dbReference>
<dbReference type="EC" id="6.3.2.9" evidence="7 8"/>
<dbReference type="InterPro" id="IPR013221">
    <property type="entry name" value="Mur_ligase_cen"/>
</dbReference>
<keyword evidence="6 7" id="KW-0067">ATP-binding</keyword>
<keyword evidence="7 8" id="KW-0961">Cell wall biogenesis/degradation</keyword>
<keyword evidence="5 7" id="KW-0547">Nucleotide-binding</keyword>
<dbReference type="GO" id="GO:0008764">
    <property type="term" value="F:UDP-N-acetylmuramoylalanine-D-glutamate ligase activity"/>
    <property type="evidence" value="ECO:0007669"/>
    <property type="project" value="UniProtKB-UniRule"/>
</dbReference>
<keyword evidence="13" id="KW-1185">Reference proteome</keyword>
<dbReference type="Gene3D" id="3.90.190.20">
    <property type="entry name" value="Mur ligase, C-terminal domain"/>
    <property type="match status" value="1"/>
</dbReference>
<dbReference type="PANTHER" id="PTHR43692">
    <property type="entry name" value="UDP-N-ACETYLMURAMOYLALANINE--D-GLUTAMATE LIGASE"/>
    <property type="match status" value="1"/>
</dbReference>
<keyword evidence="7 8" id="KW-0573">Peptidoglycan synthesis</keyword>
<dbReference type="SUPFAM" id="SSF53244">
    <property type="entry name" value="MurD-like peptide ligases, peptide-binding domain"/>
    <property type="match status" value="1"/>
</dbReference>
<keyword evidence="7 8" id="KW-0132">Cell division</keyword>
<evidence type="ECO:0000256" key="4">
    <source>
        <dbReference type="ARBA" id="ARBA00022598"/>
    </source>
</evidence>
<evidence type="ECO:0000256" key="3">
    <source>
        <dbReference type="ARBA" id="ARBA00022490"/>
    </source>
</evidence>
<evidence type="ECO:0000259" key="11">
    <source>
        <dbReference type="Pfam" id="PF08245"/>
    </source>
</evidence>
<dbReference type="Pfam" id="PF02875">
    <property type="entry name" value="Mur_ligase_C"/>
    <property type="match status" value="1"/>
</dbReference>
<feature type="region of interest" description="Disordered" evidence="9">
    <location>
        <begin position="1"/>
        <end position="36"/>
    </location>
</feature>
<evidence type="ECO:0000256" key="7">
    <source>
        <dbReference type="HAMAP-Rule" id="MF_00639"/>
    </source>
</evidence>
<keyword evidence="7 8" id="KW-0133">Cell shape</keyword>
<dbReference type="GO" id="GO:0009252">
    <property type="term" value="P:peptidoglycan biosynthetic process"/>
    <property type="evidence" value="ECO:0007669"/>
    <property type="project" value="UniProtKB-UniRule"/>
</dbReference>
<dbReference type="EMBL" id="CP036290">
    <property type="protein sequence ID" value="QDU83668.1"/>
    <property type="molecule type" value="Genomic_DNA"/>
</dbReference>
<evidence type="ECO:0000256" key="5">
    <source>
        <dbReference type="ARBA" id="ARBA00022741"/>
    </source>
</evidence>
<feature type="binding site" evidence="7">
    <location>
        <begin position="154"/>
        <end position="160"/>
    </location>
    <ligand>
        <name>ATP</name>
        <dbReference type="ChEBI" id="CHEBI:30616"/>
    </ligand>
</feature>